<keyword evidence="5" id="KW-1185">Reference proteome</keyword>
<evidence type="ECO:0000313" key="5">
    <source>
        <dbReference type="Proteomes" id="UP000663760"/>
    </source>
</evidence>
<dbReference type="Proteomes" id="UP000663760">
    <property type="component" value="Chromosome 15"/>
</dbReference>
<accession>A0A7I8LG12</accession>
<dbReference type="EMBL" id="LR743602">
    <property type="protein sequence ID" value="CAA2632644.1"/>
    <property type="molecule type" value="Genomic_DNA"/>
</dbReference>
<comment type="similarity">
    <text evidence="1">Belongs to the ARG7 family.</text>
</comment>
<evidence type="ECO:0000256" key="1">
    <source>
        <dbReference type="ARBA" id="ARBA00006974"/>
    </source>
</evidence>
<dbReference type="AlphaFoldDB" id="A0A7I8LG12"/>
<gene>
    <name evidence="3" type="ORF">SI7747_15018239</name>
    <name evidence="4" type="ORF">SI8410_15019639</name>
</gene>
<protein>
    <submittedName>
        <fullName evidence="4">Uncharacterized protein</fullName>
    </submittedName>
</protein>
<feature type="compositionally biased region" description="Basic and acidic residues" evidence="2">
    <location>
        <begin position="7"/>
        <end position="24"/>
    </location>
</feature>
<evidence type="ECO:0000313" key="3">
    <source>
        <dbReference type="EMBL" id="CAA2632644.1"/>
    </source>
</evidence>
<dbReference type="OrthoDB" id="838391at2759"/>
<sequence length="91" mass="9995">MGQRAGRIKEERLLPARRKEERTTRPPRGYVPVLVGTDEGGKEHISLFGHHAVAALLEIAAQEFGYQAQGVLRIPCCADLFRRQVGVASGT</sequence>
<organism evidence="4 5">
    <name type="scientific">Spirodela intermedia</name>
    <name type="common">Intermediate duckweed</name>
    <dbReference type="NCBI Taxonomy" id="51605"/>
    <lineage>
        <taxon>Eukaryota</taxon>
        <taxon>Viridiplantae</taxon>
        <taxon>Streptophyta</taxon>
        <taxon>Embryophyta</taxon>
        <taxon>Tracheophyta</taxon>
        <taxon>Spermatophyta</taxon>
        <taxon>Magnoliopsida</taxon>
        <taxon>Liliopsida</taxon>
        <taxon>Araceae</taxon>
        <taxon>Lemnoideae</taxon>
        <taxon>Spirodela</taxon>
    </lineage>
</organism>
<dbReference type="Pfam" id="PF02519">
    <property type="entry name" value="Auxin_inducible"/>
    <property type="match status" value="1"/>
</dbReference>
<evidence type="ECO:0000313" key="4">
    <source>
        <dbReference type="EMBL" id="CAA7408961.1"/>
    </source>
</evidence>
<dbReference type="PANTHER" id="PTHR31374">
    <property type="entry name" value="AUXIN-INDUCED PROTEIN-LIKE-RELATED"/>
    <property type="match status" value="1"/>
</dbReference>
<dbReference type="InterPro" id="IPR003676">
    <property type="entry name" value="SAUR_fam"/>
</dbReference>
<proteinExistence type="inferred from homology"/>
<dbReference type="PANTHER" id="PTHR31374:SF198">
    <property type="entry name" value="AUXIN-RESPONSIVE PROTEIN SAUR72"/>
    <property type="match status" value="1"/>
</dbReference>
<dbReference type="GO" id="GO:0009733">
    <property type="term" value="P:response to auxin"/>
    <property type="evidence" value="ECO:0007669"/>
    <property type="project" value="InterPro"/>
</dbReference>
<reference evidence="4" key="1">
    <citation type="submission" date="2020-02" db="EMBL/GenBank/DDBJ databases">
        <authorList>
            <person name="Scholz U."/>
            <person name="Mascher M."/>
            <person name="Fiebig A."/>
        </authorList>
    </citation>
    <scope>NUCLEOTIDE SEQUENCE</scope>
</reference>
<name>A0A7I8LG12_SPIIN</name>
<dbReference type="EMBL" id="LR746278">
    <property type="protein sequence ID" value="CAA7408961.1"/>
    <property type="molecule type" value="Genomic_DNA"/>
</dbReference>
<feature type="region of interest" description="Disordered" evidence="2">
    <location>
        <begin position="1"/>
        <end position="32"/>
    </location>
</feature>
<evidence type="ECO:0000256" key="2">
    <source>
        <dbReference type="SAM" id="MobiDB-lite"/>
    </source>
</evidence>